<comment type="caution">
    <text evidence="2">The sequence shown here is derived from an EMBL/GenBank/DDBJ whole genome shotgun (WGS) entry which is preliminary data.</text>
</comment>
<dbReference type="Pfam" id="PF08378">
    <property type="entry name" value="NERD"/>
    <property type="match status" value="1"/>
</dbReference>
<proteinExistence type="predicted"/>
<reference evidence="2 3" key="1">
    <citation type="submission" date="2015-03" db="EMBL/GenBank/DDBJ databases">
        <title>Genome Assembly of Staphylococcus cohnii subsp. cohnii strain G22B2.</title>
        <authorList>
            <person name="Nair G."/>
            <person name="Kaur G."/>
            <person name="Khatri I."/>
            <person name="Singh N.K."/>
            <person name="Sathyabama S."/>
            <person name="Maurya S.K."/>
            <person name="Subramanian S."/>
            <person name="Agrewala J.N."/>
            <person name="Mayilraj S."/>
        </authorList>
    </citation>
    <scope>NUCLEOTIDE SEQUENCE [LARGE SCALE GENOMIC DNA]</scope>
    <source>
        <strain evidence="2 3">G22B2</strain>
    </source>
</reference>
<dbReference type="EMBL" id="LAKJ01000006">
    <property type="protein sequence ID" value="KKI64772.1"/>
    <property type="molecule type" value="Genomic_DNA"/>
</dbReference>
<dbReference type="AlphaFoldDB" id="A0A0M2NXS4"/>
<evidence type="ECO:0000313" key="3">
    <source>
        <dbReference type="Proteomes" id="UP000034455"/>
    </source>
</evidence>
<dbReference type="RefSeq" id="WP_230621638.1">
    <property type="nucleotide sequence ID" value="NZ_LAKJ01000006.1"/>
</dbReference>
<dbReference type="PATRIC" id="fig|74704.6.peg.2377"/>
<sequence length="290" mass="35103">MMIIILLLCSIILSCLVIYFYKKSKDNMKLKKQKEQALNANIDSRKKQNTDLSDCYNKLNQKYKDVCRENENLKESYRLGHIFDKNIGEIKASKELQEIFGKLQEEININYFVKFDNLFLYDLKEPRQIDHMVICDYGIYIFETKYWEGDIYYNISKESLKGTKHELLNRYIFYKQDENEHQTFVLKLNENGEIEYRNNGNPYKQIFKTMKILNDFLDNQYFINSIIYFNYHNDKYHFIDGSAKNNGIVGVNQKENLYNLLKNRMKTFNFEKLKEKQIKYLEQKFKNYKI</sequence>
<evidence type="ECO:0000313" key="2">
    <source>
        <dbReference type="EMBL" id="KKI64772.1"/>
    </source>
</evidence>
<dbReference type="Proteomes" id="UP000034455">
    <property type="component" value="Unassembled WGS sequence"/>
</dbReference>
<name>A0A0M2NXS4_STACC</name>
<protein>
    <recommendedName>
        <fullName evidence="1">NERD domain-containing protein</fullName>
    </recommendedName>
</protein>
<dbReference type="InterPro" id="IPR011528">
    <property type="entry name" value="NERD"/>
</dbReference>
<feature type="domain" description="NERD" evidence="1">
    <location>
        <begin position="91"/>
        <end position="236"/>
    </location>
</feature>
<organism evidence="2 3">
    <name type="scientific">Staphylococcus cohnii subsp. cohnii</name>
    <dbReference type="NCBI Taxonomy" id="74704"/>
    <lineage>
        <taxon>Bacteria</taxon>
        <taxon>Bacillati</taxon>
        <taxon>Bacillota</taxon>
        <taxon>Bacilli</taxon>
        <taxon>Bacillales</taxon>
        <taxon>Staphylococcaceae</taxon>
        <taxon>Staphylococcus</taxon>
        <taxon>Staphylococcus cohnii species complex</taxon>
    </lineage>
</organism>
<evidence type="ECO:0000259" key="1">
    <source>
        <dbReference type="PROSITE" id="PS50965"/>
    </source>
</evidence>
<accession>A0A0M2NXS4</accession>
<gene>
    <name evidence="2" type="ORF">UF66_2293</name>
</gene>
<dbReference type="PROSITE" id="PS50965">
    <property type="entry name" value="NERD"/>
    <property type="match status" value="1"/>
</dbReference>